<evidence type="ECO:0000256" key="3">
    <source>
        <dbReference type="ARBA" id="ARBA00022553"/>
    </source>
</evidence>
<dbReference type="GO" id="GO:0000978">
    <property type="term" value="F:RNA polymerase II cis-regulatory region sequence-specific DNA binding"/>
    <property type="evidence" value="ECO:0007669"/>
    <property type="project" value="TreeGrafter"/>
</dbReference>
<comment type="function">
    <text evidence="10">DNA-binding protein that specifically binds heat shock promoter elements (HSE) and activates transcription.</text>
</comment>
<reference evidence="14 15" key="1">
    <citation type="submission" date="2024-01" db="EMBL/GenBank/DDBJ databases">
        <title>The complete chloroplast genome sequence of Lithospermum erythrorhizon: insights into the phylogenetic relationship among Boraginaceae species and the maternal lineages of purple gromwells.</title>
        <authorList>
            <person name="Okada T."/>
            <person name="Watanabe K."/>
        </authorList>
    </citation>
    <scope>NUCLEOTIDE SEQUENCE [LARGE SCALE GENOMIC DNA]</scope>
</reference>
<dbReference type="InterPro" id="IPR000232">
    <property type="entry name" value="HSF_DNA-bd"/>
</dbReference>
<organism evidence="14 15">
    <name type="scientific">Lithospermum erythrorhizon</name>
    <name type="common">Purple gromwell</name>
    <name type="synonym">Lithospermum officinale var. erythrorhizon</name>
    <dbReference type="NCBI Taxonomy" id="34254"/>
    <lineage>
        <taxon>Eukaryota</taxon>
        <taxon>Viridiplantae</taxon>
        <taxon>Streptophyta</taxon>
        <taxon>Embryophyta</taxon>
        <taxon>Tracheophyta</taxon>
        <taxon>Spermatophyta</taxon>
        <taxon>Magnoliopsida</taxon>
        <taxon>eudicotyledons</taxon>
        <taxon>Gunneridae</taxon>
        <taxon>Pentapetalae</taxon>
        <taxon>asterids</taxon>
        <taxon>lamiids</taxon>
        <taxon>Boraginales</taxon>
        <taxon>Boraginaceae</taxon>
        <taxon>Boraginoideae</taxon>
        <taxon>Lithospermeae</taxon>
        <taxon>Lithospermum</taxon>
    </lineage>
</organism>
<evidence type="ECO:0000256" key="12">
    <source>
        <dbReference type="RuleBase" id="RU004020"/>
    </source>
</evidence>
<evidence type="ECO:0000256" key="8">
    <source>
        <dbReference type="ARBA" id="ARBA00023163"/>
    </source>
</evidence>
<dbReference type="InterPro" id="IPR036390">
    <property type="entry name" value="WH_DNA-bd_sf"/>
</dbReference>
<dbReference type="Pfam" id="PF00447">
    <property type="entry name" value="HSF_DNA-bind"/>
    <property type="match status" value="1"/>
</dbReference>
<accession>A0AAV3RED8</accession>
<comment type="caution">
    <text evidence="14">The sequence shown here is derived from an EMBL/GenBank/DDBJ whole genome shotgun (WGS) entry which is preliminary data.</text>
</comment>
<keyword evidence="6" id="KW-0238">DNA-binding</keyword>
<dbReference type="SMART" id="SM00415">
    <property type="entry name" value="HSF"/>
    <property type="match status" value="1"/>
</dbReference>
<evidence type="ECO:0000259" key="13">
    <source>
        <dbReference type="SMART" id="SM00415"/>
    </source>
</evidence>
<dbReference type="PANTHER" id="PTHR10015:SF322">
    <property type="entry name" value="HEAT STRESS TRANSCRIPTION FACTOR A-7A"/>
    <property type="match status" value="1"/>
</dbReference>
<evidence type="ECO:0000256" key="10">
    <source>
        <dbReference type="ARBA" id="ARBA00055747"/>
    </source>
</evidence>
<keyword evidence="3" id="KW-0597">Phosphoprotein</keyword>
<dbReference type="GO" id="GO:0006357">
    <property type="term" value="P:regulation of transcription by RNA polymerase II"/>
    <property type="evidence" value="ECO:0007669"/>
    <property type="project" value="TreeGrafter"/>
</dbReference>
<dbReference type="EMBL" id="BAABME010008563">
    <property type="protein sequence ID" value="GAA0173357.1"/>
    <property type="molecule type" value="Genomic_DNA"/>
</dbReference>
<dbReference type="GO" id="GO:0005634">
    <property type="term" value="C:nucleus"/>
    <property type="evidence" value="ECO:0007669"/>
    <property type="project" value="UniProtKB-SubCell"/>
</dbReference>
<dbReference type="GO" id="GO:0034605">
    <property type="term" value="P:cellular response to heat"/>
    <property type="evidence" value="ECO:0007669"/>
    <property type="project" value="TreeGrafter"/>
</dbReference>
<evidence type="ECO:0000313" key="14">
    <source>
        <dbReference type="EMBL" id="GAA0173357.1"/>
    </source>
</evidence>
<evidence type="ECO:0000256" key="1">
    <source>
        <dbReference type="ARBA" id="ARBA00004123"/>
    </source>
</evidence>
<dbReference type="Gene3D" id="1.10.10.10">
    <property type="entry name" value="Winged helix-like DNA-binding domain superfamily/Winged helix DNA-binding domain"/>
    <property type="match status" value="1"/>
</dbReference>
<dbReference type="SUPFAM" id="SSF46785">
    <property type="entry name" value="Winged helix' DNA-binding domain"/>
    <property type="match status" value="1"/>
</dbReference>
<proteinExistence type="inferred from homology"/>
<feature type="domain" description="HSF-type DNA-binding" evidence="13">
    <location>
        <begin position="36"/>
        <end position="129"/>
    </location>
</feature>
<evidence type="ECO:0000256" key="5">
    <source>
        <dbReference type="ARBA" id="ARBA00023016"/>
    </source>
</evidence>
<keyword evidence="8" id="KW-0804">Transcription</keyword>
<comment type="subcellular location">
    <subcellularLocation>
        <location evidence="1">Nucleus</location>
    </subcellularLocation>
</comment>
<gene>
    <name evidence="14" type="ORF">LIER_26988</name>
</gene>
<dbReference type="InterPro" id="IPR036388">
    <property type="entry name" value="WH-like_DNA-bd_sf"/>
</dbReference>
<comment type="similarity">
    <text evidence="2 12">Belongs to the HSF family.</text>
</comment>
<keyword evidence="15" id="KW-1185">Reference proteome</keyword>
<keyword evidence="5" id="KW-0346">Stress response</keyword>
<evidence type="ECO:0000256" key="9">
    <source>
        <dbReference type="ARBA" id="ARBA00023242"/>
    </source>
</evidence>
<dbReference type="AlphaFoldDB" id="A0AAV3RED8"/>
<evidence type="ECO:0000256" key="6">
    <source>
        <dbReference type="ARBA" id="ARBA00023125"/>
    </source>
</evidence>
<dbReference type="GO" id="GO:0003700">
    <property type="term" value="F:DNA-binding transcription factor activity"/>
    <property type="evidence" value="ECO:0007669"/>
    <property type="project" value="InterPro"/>
</dbReference>
<keyword evidence="4" id="KW-0805">Transcription regulation</keyword>
<keyword evidence="9" id="KW-0539">Nucleus</keyword>
<name>A0AAV3RED8_LITER</name>
<protein>
    <recommendedName>
        <fullName evidence="11">Heat stress transcription factor</fullName>
    </recommendedName>
</protein>
<dbReference type="PRINTS" id="PR00056">
    <property type="entry name" value="HSFDOMAIN"/>
</dbReference>
<evidence type="ECO:0000256" key="7">
    <source>
        <dbReference type="ARBA" id="ARBA00023159"/>
    </source>
</evidence>
<keyword evidence="7" id="KW-0010">Activator</keyword>
<dbReference type="FunFam" id="1.10.10.10:FF:000057">
    <property type="entry name" value="Heat shock transcription factor 1"/>
    <property type="match status" value="1"/>
</dbReference>
<dbReference type="Proteomes" id="UP001454036">
    <property type="component" value="Unassembled WGS sequence"/>
</dbReference>
<dbReference type="PANTHER" id="PTHR10015">
    <property type="entry name" value="HEAT SHOCK TRANSCRIPTION FACTOR"/>
    <property type="match status" value="1"/>
</dbReference>
<evidence type="ECO:0000256" key="2">
    <source>
        <dbReference type="ARBA" id="ARBA00006403"/>
    </source>
</evidence>
<evidence type="ECO:0000313" key="15">
    <source>
        <dbReference type="Proteomes" id="UP001454036"/>
    </source>
</evidence>
<evidence type="ECO:0000256" key="4">
    <source>
        <dbReference type="ARBA" id="ARBA00023015"/>
    </source>
</evidence>
<evidence type="ECO:0000256" key="11">
    <source>
        <dbReference type="ARBA" id="ARBA00081483"/>
    </source>
</evidence>
<sequence length="348" mass="40971">MNPFYTVKEEYLIRSSDDPSMMMERPQPLEGLHEIGPPPFLNKIYEMLDDPNIEHIVSWSRGGQSFAVWDPNVFSTTLLPRYFKHNNFSSFCRQLNTYGFRKIDPGKWEFANEAFLRGQKHLLKTIKRRKTQNLSQPFPSQQEEVPNPCLDVGRLGFDREIDRLRRDKQVIMMELVKLRQQQQSSRVHLQAMELRVQGSEKKQKQMMNFLVKAMQNPEFIHQLVQQRDKMKELGEEISKKRHLPIDQGLNGEGSKAIKHDSMEFGDYPYAYGQVSELETLALEMQTCGRGMKREKDYENEELDECFWEELFNEGFEEWLNVAGHEEGKEEEDVNVLVDKVRFLDSNPK</sequence>